<organism evidence="2">
    <name type="scientific">Acinetobacter baumannii</name>
    <dbReference type="NCBI Taxonomy" id="470"/>
    <lineage>
        <taxon>Bacteria</taxon>
        <taxon>Pseudomonadati</taxon>
        <taxon>Pseudomonadota</taxon>
        <taxon>Gammaproteobacteria</taxon>
        <taxon>Moraxellales</taxon>
        <taxon>Moraxellaceae</taxon>
        <taxon>Acinetobacter</taxon>
        <taxon>Acinetobacter calcoaceticus/baumannii complex</taxon>
    </lineage>
</organism>
<evidence type="ECO:0000259" key="1">
    <source>
        <dbReference type="Pfam" id="PF00384"/>
    </source>
</evidence>
<proteinExistence type="predicted"/>
<dbReference type="Gene3D" id="3.40.50.12440">
    <property type="match status" value="1"/>
</dbReference>
<dbReference type="PANTHER" id="PTHR43105:SF2">
    <property type="entry name" value="RESPIRATORY NITRATE REDUCTASE 2 ALPHA CHAIN"/>
    <property type="match status" value="1"/>
</dbReference>
<feature type="domain" description="Molybdopterin oxidoreductase" evidence="1">
    <location>
        <begin position="2"/>
        <end position="85"/>
    </location>
</feature>
<feature type="non-terminal residue" evidence="2">
    <location>
        <position position="1"/>
    </location>
</feature>
<feature type="non-terminal residue" evidence="2">
    <location>
        <position position="88"/>
    </location>
</feature>
<dbReference type="InterPro" id="IPR006656">
    <property type="entry name" value="Mopterin_OxRdtase"/>
</dbReference>
<comment type="caution">
    <text evidence="2">The sequence shown here is derived from an EMBL/GenBank/DDBJ whole genome shotgun (WGS) entry which is preliminary data.</text>
</comment>
<sequence>TYGPDRVAGFSPIPAMSMVSYASGARYLSLIGGTCLSFYDWYCDLPPASPMTWGEQTDVPESADWYNSSYIIAWGSNVPQTRTPDAHF</sequence>
<reference evidence="2" key="1">
    <citation type="submission" date="2019-07" db="EMBL/GenBank/DDBJ databases">
        <title>Biological characteristics of mucoid Acinetobacter baumannii from a general hospital in China.</title>
        <authorList>
            <person name="Hua X."/>
            <person name="Yu Y."/>
        </authorList>
    </citation>
    <scope>NUCLEOTIDE SEQUENCE</scope>
    <source>
        <strain evidence="2">N8</strain>
    </source>
</reference>
<protein>
    <submittedName>
        <fullName evidence="2">Molybdopterin-dependent oxidoreductase</fullName>
    </submittedName>
</protein>
<dbReference type="SUPFAM" id="SSF53706">
    <property type="entry name" value="Formate dehydrogenase/DMSO reductase, domains 1-3"/>
    <property type="match status" value="1"/>
</dbReference>
<dbReference type="PANTHER" id="PTHR43105">
    <property type="entry name" value="RESPIRATORY NITRATE REDUCTASE"/>
    <property type="match status" value="1"/>
</dbReference>
<name>A0ABD5DVD9_ACIBA</name>
<dbReference type="EMBL" id="VMAF01001003">
    <property type="protein sequence ID" value="MDR8434063.1"/>
    <property type="molecule type" value="Genomic_DNA"/>
</dbReference>
<gene>
    <name evidence="2" type="ORF">FPK63_23800</name>
</gene>
<dbReference type="Pfam" id="PF00384">
    <property type="entry name" value="Molybdopterin"/>
    <property type="match status" value="1"/>
</dbReference>
<dbReference type="AlphaFoldDB" id="A0ABD5DVD9"/>
<dbReference type="InterPro" id="IPR050123">
    <property type="entry name" value="Prok_molybdopt-oxidoreductase"/>
</dbReference>
<evidence type="ECO:0000313" key="2">
    <source>
        <dbReference type="EMBL" id="MDR8434063.1"/>
    </source>
</evidence>
<accession>A0ABD5DVD9</accession>